<dbReference type="InterPro" id="IPR032675">
    <property type="entry name" value="LRR_dom_sf"/>
</dbReference>
<sequence length="354" mass="40126">MLYSIRNEEKKYSDKSDVAEIVKDLSLNPHRITELDFTSNVFKPVALAEICKCIEKMDNLTTVIFDEIFTTLVKEDMLKCFKMISKALMGKKIEHLDLSNNALSAELPQEFIDLLMSLDTLKYFNIRNCGLGLLGGDKLGECFLNFKSKHCLEYVDLAQNRFFKFPQVLSQGIKALDNIKTLHLEFNTIEKDTMSDFLGVLADKPIEILDIRDNFLNMEGCKTLGRLFSSLDFKELLIGDCLMHDEGVKMFLKHASTRRISLGLPGDIEACEYCSVLDLSYNDFEQDCVELLVDFCGKYQIGKLLINGNFFDEIDSLKVAMEKYGGLLVTEDEAIEVPNKSDIDDSLVGMVSNL</sequence>
<protein>
    <submittedName>
        <fullName evidence="1">Ran GTPase-activating protein 1</fullName>
    </submittedName>
</protein>
<comment type="caution">
    <text evidence="1">The sequence shown here is derived from an EMBL/GenBank/DDBJ whole genome shotgun (WGS) entry which is preliminary data.</text>
</comment>
<proteinExistence type="predicted"/>
<keyword evidence="2" id="KW-1185">Reference proteome</keyword>
<dbReference type="SUPFAM" id="SSF52047">
    <property type="entry name" value="RNI-like"/>
    <property type="match status" value="1"/>
</dbReference>
<reference evidence="1 2" key="1">
    <citation type="journal article" date="2020" name="Genome Biol. Evol.">
        <title>Comparative genomics of strictly vertically transmitted, feminizing microsporidia endosymbionts of amphipod crustaceans.</title>
        <authorList>
            <person name="Cormier A."/>
            <person name="Chebbi M.A."/>
            <person name="Giraud I."/>
            <person name="Wattier R."/>
            <person name="Teixeira M."/>
            <person name="Gilbert C."/>
            <person name="Rigaud T."/>
            <person name="Cordaux R."/>
        </authorList>
    </citation>
    <scope>NUCLEOTIDE SEQUENCE [LARGE SCALE GENOMIC DNA]</scope>
    <source>
        <strain evidence="1 2">Ou3-Ou53</strain>
    </source>
</reference>
<dbReference type="PANTHER" id="PTHR46761">
    <property type="entry name" value="RAN GTPASE-ACTIVATING PROTEIN 1"/>
    <property type="match status" value="1"/>
</dbReference>
<dbReference type="Gene3D" id="3.80.10.10">
    <property type="entry name" value="Ribonuclease Inhibitor"/>
    <property type="match status" value="1"/>
</dbReference>
<dbReference type="InterPro" id="IPR001611">
    <property type="entry name" value="Leu-rich_rpt"/>
</dbReference>
<dbReference type="OrthoDB" id="184583at2759"/>
<dbReference type="GO" id="GO:0005096">
    <property type="term" value="F:GTPase activator activity"/>
    <property type="evidence" value="ECO:0007669"/>
    <property type="project" value="InterPro"/>
</dbReference>
<dbReference type="InterPro" id="IPR045203">
    <property type="entry name" value="RanGAP1/2"/>
</dbReference>
<dbReference type="AlphaFoldDB" id="A0A9P6GZ44"/>
<dbReference type="Proteomes" id="UP000740883">
    <property type="component" value="Unassembled WGS sequence"/>
</dbReference>
<dbReference type="Pfam" id="PF00560">
    <property type="entry name" value="LRR_1"/>
    <property type="match status" value="1"/>
</dbReference>
<gene>
    <name evidence="1" type="primary">RNA1</name>
    <name evidence="1" type="ORF">NGRA_1926</name>
</gene>
<evidence type="ECO:0000313" key="2">
    <source>
        <dbReference type="Proteomes" id="UP000740883"/>
    </source>
</evidence>
<name>A0A9P6GZ44_9MICR</name>
<evidence type="ECO:0000313" key="1">
    <source>
        <dbReference type="EMBL" id="KAF9762564.1"/>
    </source>
</evidence>
<dbReference type="PANTHER" id="PTHR46761:SF2">
    <property type="entry name" value="RAN GTPASE-ACTIVATING PROTEIN 1"/>
    <property type="match status" value="1"/>
</dbReference>
<accession>A0A9P6GZ44</accession>
<dbReference type="EMBL" id="SBJO01000155">
    <property type="protein sequence ID" value="KAF9762564.1"/>
    <property type="molecule type" value="Genomic_DNA"/>
</dbReference>
<organism evidence="1 2">
    <name type="scientific">Nosema granulosis</name>
    <dbReference type="NCBI Taxonomy" id="83296"/>
    <lineage>
        <taxon>Eukaryota</taxon>
        <taxon>Fungi</taxon>
        <taxon>Fungi incertae sedis</taxon>
        <taxon>Microsporidia</taxon>
        <taxon>Nosematidae</taxon>
        <taxon>Nosema</taxon>
    </lineage>
</organism>